<dbReference type="SMART" id="SM00320">
    <property type="entry name" value="WD40"/>
    <property type="match status" value="3"/>
</dbReference>
<gene>
    <name evidence="6" type="ORF">F5891DRAFT_256916</name>
</gene>
<feature type="compositionally biased region" description="Polar residues" evidence="5">
    <location>
        <begin position="329"/>
        <end position="340"/>
    </location>
</feature>
<dbReference type="GeneID" id="64665403"/>
<feature type="region of interest" description="Disordered" evidence="5">
    <location>
        <begin position="329"/>
        <end position="357"/>
    </location>
</feature>
<evidence type="ECO:0000256" key="2">
    <source>
        <dbReference type="ARBA" id="ARBA00022574"/>
    </source>
</evidence>
<dbReference type="PANTHER" id="PTHR19848:SF0">
    <property type="entry name" value="NOTCHLESS PROTEIN HOMOLOG 1"/>
    <property type="match status" value="1"/>
</dbReference>
<evidence type="ECO:0000313" key="7">
    <source>
        <dbReference type="Proteomes" id="UP001195769"/>
    </source>
</evidence>
<protein>
    <submittedName>
        <fullName evidence="6">WD40-repeat-containing domain protein</fullName>
    </submittedName>
</protein>
<dbReference type="GO" id="GO:0000027">
    <property type="term" value="P:ribosomal large subunit assembly"/>
    <property type="evidence" value="ECO:0007669"/>
    <property type="project" value="TreeGrafter"/>
</dbReference>
<dbReference type="InterPro" id="IPR015943">
    <property type="entry name" value="WD40/YVTN_repeat-like_dom_sf"/>
</dbReference>
<keyword evidence="2" id="KW-0853">WD repeat</keyword>
<comment type="caution">
    <text evidence="6">The sequence shown here is derived from an EMBL/GenBank/DDBJ whole genome shotgun (WGS) entry which is preliminary data.</text>
</comment>
<feature type="compositionally biased region" description="Basic and acidic residues" evidence="5">
    <location>
        <begin position="229"/>
        <end position="240"/>
    </location>
</feature>
<sequence>MEFDGRQSLFANIKPMRQKPVNGRLAPPRGNHAFHIQDIKTRLSCQLASKQQTSRPTSECWSTCSLSSLITCVWSLAYSPSGERIASGGFKSICIWNTKTGKLVIGPIKFGLKGSVTSLVWSSDSTKLYSASDEFARVFDNKSGQLPSIVLSPKDNVLVCVGDNSFAQLWDTESGRPLGKSIHQNHDTLYQVSFSRDGKYVAYGGEDGKLTLCMVKDIAPQLPKPTVPHKNDGQSIREETQPNFPSLSLSCLDADATGGGDFIEEGHDDPSKFFQFSQQSLPLPSSGFHFPSLLSVRRFLSVISRRRQLPDQSIPQELSKGGLFSHARSNSSVELATTNPKPGPEAKVGEGEGEGENIDDVNAIPTLAYHYLNATAVSAVPHMIRSVPVIIKANSELIHPPTLRAHRCMIAPPQSTSIAKIIEHSGNG</sequence>
<organism evidence="6 7">
    <name type="scientific">Suillus fuscotomentosus</name>
    <dbReference type="NCBI Taxonomy" id="1912939"/>
    <lineage>
        <taxon>Eukaryota</taxon>
        <taxon>Fungi</taxon>
        <taxon>Dikarya</taxon>
        <taxon>Basidiomycota</taxon>
        <taxon>Agaricomycotina</taxon>
        <taxon>Agaricomycetes</taxon>
        <taxon>Agaricomycetidae</taxon>
        <taxon>Boletales</taxon>
        <taxon>Suillineae</taxon>
        <taxon>Suillaceae</taxon>
        <taxon>Suillus</taxon>
    </lineage>
</organism>
<keyword evidence="7" id="KW-1185">Reference proteome</keyword>
<evidence type="ECO:0000256" key="1">
    <source>
        <dbReference type="ARBA" id="ARBA00004123"/>
    </source>
</evidence>
<keyword evidence="4" id="KW-0539">Nucleus</keyword>
<proteinExistence type="predicted"/>
<evidence type="ECO:0000256" key="4">
    <source>
        <dbReference type="ARBA" id="ARBA00023242"/>
    </source>
</evidence>
<feature type="region of interest" description="Disordered" evidence="5">
    <location>
        <begin position="223"/>
        <end position="242"/>
    </location>
</feature>
<evidence type="ECO:0000256" key="5">
    <source>
        <dbReference type="SAM" id="MobiDB-lite"/>
    </source>
</evidence>
<comment type="subcellular location">
    <subcellularLocation>
        <location evidence="1">Nucleus</location>
    </subcellularLocation>
</comment>
<name>A0AAD4EAP5_9AGAM</name>
<dbReference type="AlphaFoldDB" id="A0AAD4EAP5"/>
<dbReference type="Gene3D" id="2.130.10.10">
    <property type="entry name" value="YVTN repeat-like/Quinoprotein amine dehydrogenase"/>
    <property type="match status" value="2"/>
</dbReference>
<dbReference type="PANTHER" id="PTHR19848">
    <property type="entry name" value="WD40 REPEAT PROTEIN"/>
    <property type="match status" value="1"/>
</dbReference>
<dbReference type="InterPro" id="IPR036322">
    <property type="entry name" value="WD40_repeat_dom_sf"/>
</dbReference>
<reference evidence="6" key="1">
    <citation type="journal article" date="2020" name="New Phytol.">
        <title>Comparative genomics reveals dynamic genome evolution in host specialist ectomycorrhizal fungi.</title>
        <authorList>
            <person name="Lofgren L.A."/>
            <person name="Nguyen N.H."/>
            <person name="Vilgalys R."/>
            <person name="Ruytinx J."/>
            <person name="Liao H.L."/>
            <person name="Branco S."/>
            <person name="Kuo A."/>
            <person name="LaButti K."/>
            <person name="Lipzen A."/>
            <person name="Andreopoulos W."/>
            <person name="Pangilinan J."/>
            <person name="Riley R."/>
            <person name="Hundley H."/>
            <person name="Na H."/>
            <person name="Barry K."/>
            <person name="Grigoriev I.V."/>
            <person name="Stajich J.E."/>
            <person name="Kennedy P.G."/>
        </authorList>
    </citation>
    <scope>NUCLEOTIDE SEQUENCE</scope>
    <source>
        <strain evidence="6">FC203</strain>
    </source>
</reference>
<dbReference type="Proteomes" id="UP001195769">
    <property type="component" value="Unassembled WGS sequence"/>
</dbReference>
<evidence type="ECO:0000313" key="6">
    <source>
        <dbReference type="EMBL" id="KAG1901458.1"/>
    </source>
</evidence>
<dbReference type="SUPFAM" id="SSF50978">
    <property type="entry name" value="WD40 repeat-like"/>
    <property type="match status" value="1"/>
</dbReference>
<keyword evidence="3" id="KW-0677">Repeat</keyword>
<dbReference type="EMBL" id="JABBWK010000022">
    <property type="protein sequence ID" value="KAG1901458.1"/>
    <property type="molecule type" value="Genomic_DNA"/>
</dbReference>
<dbReference type="InterPro" id="IPR001680">
    <property type="entry name" value="WD40_rpt"/>
</dbReference>
<dbReference type="Pfam" id="PF00400">
    <property type="entry name" value="WD40"/>
    <property type="match status" value="3"/>
</dbReference>
<accession>A0AAD4EAP5</accession>
<dbReference type="GO" id="GO:0005730">
    <property type="term" value="C:nucleolus"/>
    <property type="evidence" value="ECO:0007669"/>
    <property type="project" value="TreeGrafter"/>
</dbReference>
<dbReference type="RefSeq" id="XP_041227033.1">
    <property type="nucleotide sequence ID" value="XM_041371105.1"/>
</dbReference>
<evidence type="ECO:0000256" key="3">
    <source>
        <dbReference type="ARBA" id="ARBA00022737"/>
    </source>
</evidence>